<protein>
    <submittedName>
        <fullName evidence="1">Uncharacterized protein</fullName>
    </submittedName>
</protein>
<gene>
    <name evidence="1" type="ORF">Sjap_018420</name>
</gene>
<dbReference type="EMBL" id="JBBNAE010000007">
    <property type="protein sequence ID" value="KAK9110360.1"/>
    <property type="molecule type" value="Genomic_DNA"/>
</dbReference>
<keyword evidence="2" id="KW-1185">Reference proteome</keyword>
<sequence>MVRRQHGRIKAMAILEKIDFRCENVMYKASLMMPMKPIRRNLFASDLSMILFV</sequence>
<evidence type="ECO:0000313" key="2">
    <source>
        <dbReference type="Proteomes" id="UP001417504"/>
    </source>
</evidence>
<organism evidence="1 2">
    <name type="scientific">Stephania japonica</name>
    <dbReference type="NCBI Taxonomy" id="461633"/>
    <lineage>
        <taxon>Eukaryota</taxon>
        <taxon>Viridiplantae</taxon>
        <taxon>Streptophyta</taxon>
        <taxon>Embryophyta</taxon>
        <taxon>Tracheophyta</taxon>
        <taxon>Spermatophyta</taxon>
        <taxon>Magnoliopsida</taxon>
        <taxon>Ranunculales</taxon>
        <taxon>Menispermaceae</taxon>
        <taxon>Menispermoideae</taxon>
        <taxon>Cissampelideae</taxon>
        <taxon>Stephania</taxon>
    </lineage>
</organism>
<dbReference type="AlphaFoldDB" id="A0AAP0I808"/>
<reference evidence="1 2" key="1">
    <citation type="submission" date="2024-01" db="EMBL/GenBank/DDBJ databases">
        <title>Genome assemblies of Stephania.</title>
        <authorList>
            <person name="Yang L."/>
        </authorList>
    </citation>
    <scope>NUCLEOTIDE SEQUENCE [LARGE SCALE GENOMIC DNA]</scope>
    <source>
        <strain evidence="1">QJT</strain>
        <tissue evidence="1">Leaf</tissue>
    </source>
</reference>
<evidence type="ECO:0000313" key="1">
    <source>
        <dbReference type="EMBL" id="KAK9110360.1"/>
    </source>
</evidence>
<comment type="caution">
    <text evidence="1">The sequence shown here is derived from an EMBL/GenBank/DDBJ whole genome shotgun (WGS) entry which is preliminary data.</text>
</comment>
<accession>A0AAP0I808</accession>
<name>A0AAP0I808_9MAGN</name>
<dbReference type="Proteomes" id="UP001417504">
    <property type="component" value="Unassembled WGS sequence"/>
</dbReference>
<proteinExistence type="predicted"/>